<accession>A0A0D2QUT4</accession>
<dbReference type="GO" id="GO:0016746">
    <property type="term" value="F:acyltransferase activity"/>
    <property type="evidence" value="ECO:0007669"/>
    <property type="project" value="InterPro"/>
</dbReference>
<name>A0A0D2QUT4_GOSRA</name>
<evidence type="ECO:0000313" key="7">
    <source>
        <dbReference type="Proteomes" id="UP000032304"/>
    </source>
</evidence>
<keyword evidence="5" id="KW-0275">Fatty acid biosynthesis</keyword>
<reference evidence="6 7" key="1">
    <citation type="journal article" date="2012" name="Nature">
        <title>Repeated polyploidization of Gossypium genomes and the evolution of spinnable cotton fibres.</title>
        <authorList>
            <person name="Paterson A.H."/>
            <person name="Wendel J.F."/>
            <person name="Gundlach H."/>
            <person name="Guo H."/>
            <person name="Jenkins J."/>
            <person name="Jin D."/>
            <person name="Llewellyn D."/>
            <person name="Showmaker K.C."/>
            <person name="Shu S."/>
            <person name="Udall J."/>
            <person name="Yoo M.J."/>
            <person name="Byers R."/>
            <person name="Chen W."/>
            <person name="Doron-Faigenboim A."/>
            <person name="Duke M.V."/>
            <person name="Gong L."/>
            <person name="Grimwood J."/>
            <person name="Grover C."/>
            <person name="Grupp K."/>
            <person name="Hu G."/>
            <person name="Lee T.H."/>
            <person name="Li J."/>
            <person name="Lin L."/>
            <person name="Liu T."/>
            <person name="Marler B.S."/>
            <person name="Page J.T."/>
            <person name="Roberts A.W."/>
            <person name="Romanel E."/>
            <person name="Sanders W.S."/>
            <person name="Szadkowski E."/>
            <person name="Tan X."/>
            <person name="Tang H."/>
            <person name="Xu C."/>
            <person name="Wang J."/>
            <person name="Wang Z."/>
            <person name="Zhang D."/>
            <person name="Zhang L."/>
            <person name="Ashrafi H."/>
            <person name="Bedon F."/>
            <person name="Bowers J.E."/>
            <person name="Brubaker C.L."/>
            <person name="Chee P.W."/>
            <person name="Das S."/>
            <person name="Gingle A.R."/>
            <person name="Haigler C.H."/>
            <person name="Harker D."/>
            <person name="Hoffmann L.V."/>
            <person name="Hovav R."/>
            <person name="Jones D.C."/>
            <person name="Lemke C."/>
            <person name="Mansoor S."/>
            <person name="ur Rahman M."/>
            <person name="Rainville L.N."/>
            <person name="Rambani A."/>
            <person name="Reddy U.K."/>
            <person name="Rong J.K."/>
            <person name="Saranga Y."/>
            <person name="Scheffler B.E."/>
            <person name="Scheffler J.A."/>
            <person name="Stelly D.M."/>
            <person name="Triplett B.A."/>
            <person name="Van Deynze A."/>
            <person name="Vaslin M.F."/>
            <person name="Waghmare V.N."/>
            <person name="Walford S.A."/>
            <person name="Wright R.J."/>
            <person name="Zaki E.A."/>
            <person name="Zhang T."/>
            <person name="Dennis E.S."/>
            <person name="Mayer K.F."/>
            <person name="Peterson D.G."/>
            <person name="Rokhsar D.S."/>
            <person name="Wang X."/>
            <person name="Schmutz J."/>
        </authorList>
    </citation>
    <scope>NUCLEOTIDE SEQUENCE [LARGE SCALE GENOMIC DNA]</scope>
</reference>
<organism evidence="6 7">
    <name type="scientific">Gossypium raimondii</name>
    <name type="common">Peruvian cotton</name>
    <name type="synonym">Gossypium klotzschianum subsp. raimondii</name>
    <dbReference type="NCBI Taxonomy" id="29730"/>
    <lineage>
        <taxon>Eukaryota</taxon>
        <taxon>Viridiplantae</taxon>
        <taxon>Streptophyta</taxon>
        <taxon>Embryophyta</taxon>
        <taxon>Tracheophyta</taxon>
        <taxon>Spermatophyta</taxon>
        <taxon>Magnoliopsida</taxon>
        <taxon>eudicotyledons</taxon>
        <taxon>Gunneridae</taxon>
        <taxon>Pentapetalae</taxon>
        <taxon>rosids</taxon>
        <taxon>malvids</taxon>
        <taxon>Malvales</taxon>
        <taxon>Malvaceae</taxon>
        <taxon>Malvoideae</taxon>
        <taxon>Gossypium</taxon>
    </lineage>
</organism>
<sequence length="176" mass="20054">MIFIHDTNDSAGLQYRGQQFIKASTCAWRWQRRQVCRICDAVLLYLRILCRCRHLSAPAQTSDLSGSNSSELEFASRKSSYLYIHMNGHEAFRFATPCVPQSIESTLKKAGLTASIRYFFQIPRDSMTSISKYSNPSTTSIPFGIGQCCSKRKGEAQPYDRDPKFRCRSNLGFCCY</sequence>
<dbReference type="SUPFAM" id="SSF53901">
    <property type="entry name" value="Thiolase-like"/>
    <property type="match status" value="1"/>
</dbReference>
<dbReference type="PANTHER" id="PTHR43091">
    <property type="entry name" value="3-OXOACYL-[ACYL-CARRIER-PROTEIN] SYNTHASE"/>
    <property type="match status" value="1"/>
</dbReference>
<dbReference type="GO" id="GO:0009507">
    <property type="term" value="C:chloroplast"/>
    <property type="evidence" value="ECO:0007669"/>
    <property type="project" value="TreeGrafter"/>
</dbReference>
<comment type="similarity">
    <text evidence="1">Belongs to the thiolase-like superfamily. FabH family.</text>
</comment>
<evidence type="ECO:0000256" key="5">
    <source>
        <dbReference type="ARBA" id="ARBA00023160"/>
    </source>
</evidence>
<evidence type="ECO:0000313" key="6">
    <source>
        <dbReference type="EMBL" id="KJB20861.1"/>
    </source>
</evidence>
<evidence type="ECO:0000256" key="3">
    <source>
        <dbReference type="ARBA" id="ARBA00022832"/>
    </source>
</evidence>
<keyword evidence="4" id="KW-0443">Lipid metabolism</keyword>
<evidence type="ECO:0000256" key="4">
    <source>
        <dbReference type="ARBA" id="ARBA00023098"/>
    </source>
</evidence>
<dbReference type="Gene3D" id="3.40.47.10">
    <property type="match status" value="1"/>
</dbReference>
<dbReference type="STRING" id="29730.A0A0D2QUT4"/>
<evidence type="ECO:0000256" key="1">
    <source>
        <dbReference type="ARBA" id="ARBA00008642"/>
    </source>
</evidence>
<keyword evidence="7" id="KW-1185">Reference proteome</keyword>
<dbReference type="PANTHER" id="PTHR43091:SF1">
    <property type="entry name" value="BETA-KETOACYL-[ACYL-CARRIER-PROTEIN] SYNTHASE III, CHLOROPLASTIC"/>
    <property type="match status" value="1"/>
</dbReference>
<evidence type="ECO:0000256" key="2">
    <source>
        <dbReference type="ARBA" id="ARBA00022516"/>
    </source>
</evidence>
<gene>
    <name evidence="6" type="ORF">B456_003G169600</name>
</gene>
<dbReference type="Gramene" id="KJB20861">
    <property type="protein sequence ID" value="KJB20861"/>
    <property type="gene ID" value="B456_003G169600"/>
</dbReference>
<keyword evidence="3" id="KW-0276">Fatty acid metabolism</keyword>
<dbReference type="InterPro" id="IPR016039">
    <property type="entry name" value="Thiolase-like"/>
</dbReference>
<protein>
    <submittedName>
        <fullName evidence="6">Uncharacterized protein</fullName>
    </submittedName>
</protein>
<dbReference type="Proteomes" id="UP000032304">
    <property type="component" value="Chromosome 3"/>
</dbReference>
<dbReference type="AlphaFoldDB" id="A0A0D2QUT4"/>
<keyword evidence="2" id="KW-0444">Lipid biosynthesis</keyword>
<proteinExistence type="inferred from homology"/>
<dbReference type="EMBL" id="CM001742">
    <property type="protein sequence ID" value="KJB20861.1"/>
    <property type="molecule type" value="Genomic_DNA"/>
</dbReference>
<dbReference type="GO" id="GO:0006633">
    <property type="term" value="P:fatty acid biosynthetic process"/>
    <property type="evidence" value="ECO:0007669"/>
    <property type="project" value="UniProtKB-KW"/>
</dbReference>